<dbReference type="GO" id="GO:0140956">
    <property type="term" value="F:histone H3K79 trimethyltransferase activity"/>
    <property type="evidence" value="ECO:0007669"/>
    <property type="project" value="UniProtKB-EC"/>
</dbReference>
<evidence type="ECO:0000256" key="4">
    <source>
        <dbReference type="ARBA" id="ARBA00022603"/>
    </source>
</evidence>
<dbReference type="Proteomes" id="UP000467700">
    <property type="component" value="Unassembled WGS sequence"/>
</dbReference>
<evidence type="ECO:0000256" key="10">
    <source>
        <dbReference type="ARBA" id="ARBA00047770"/>
    </source>
</evidence>
<evidence type="ECO:0000256" key="5">
    <source>
        <dbReference type="ARBA" id="ARBA00022679"/>
    </source>
</evidence>
<feature type="compositionally biased region" description="Polar residues" evidence="12">
    <location>
        <begin position="123"/>
        <end position="137"/>
    </location>
</feature>
<feature type="compositionally biased region" description="Low complexity" evidence="12">
    <location>
        <begin position="44"/>
        <end position="71"/>
    </location>
</feature>
<name>A0A8S0VRS9_CYCAE</name>
<dbReference type="InterPro" id="IPR025789">
    <property type="entry name" value="DOT1_dom"/>
</dbReference>
<protein>
    <recommendedName>
        <fullName evidence="3 11">Histone-lysine N-methyltransferase, H3 lysine-79 specific</fullName>
        <ecNumber evidence="2 11">2.1.1.360</ecNumber>
    </recommendedName>
    <alternativeName>
        <fullName evidence="9 11">Histone H3-K79 methyltransferase</fullName>
    </alternativeName>
</protein>
<evidence type="ECO:0000256" key="8">
    <source>
        <dbReference type="ARBA" id="ARBA00023242"/>
    </source>
</evidence>
<evidence type="ECO:0000256" key="7">
    <source>
        <dbReference type="ARBA" id="ARBA00022853"/>
    </source>
</evidence>
<dbReference type="GO" id="GO:0032259">
    <property type="term" value="P:methylation"/>
    <property type="evidence" value="ECO:0007669"/>
    <property type="project" value="UniProtKB-KW"/>
</dbReference>
<feature type="region of interest" description="Disordered" evidence="12">
    <location>
        <begin position="281"/>
        <end position="323"/>
    </location>
</feature>
<evidence type="ECO:0000259" key="13">
    <source>
        <dbReference type="PROSITE" id="PS51569"/>
    </source>
</evidence>
<dbReference type="EC" id="2.1.1.360" evidence="2 11"/>
<dbReference type="OrthoDB" id="443402at2759"/>
<dbReference type="EMBL" id="CACVBS010000046">
    <property type="protein sequence ID" value="CAA7264669.1"/>
    <property type="molecule type" value="Genomic_DNA"/>
</dbReference>
<accession>A0A8S0VRS9</accession>
<dbReference type="CDD" id="cd02440">
    <property type="entry name" value="AdoMet_MTases"/>
    <property type="match status" value="1"/>
</dbReference>
<comment type="activity regulation">
    <text evidence="11">Ubiquitination of histone H2B to form H2BK123ub1 is required for efficient DOT1 methyltransferase activity on histone H3.</text>
</comment>
<dbReference type="GO" id="GO:0005634">
    <property type="term" value="C:nucleus"/>
    <property type="evidence" value="ECO:0007669"/>
    <property type="project" value="UniProtKB-SubCell"/>
</dbReference>
<keyword evidence="8 11" id="KW-0539">Nucleus</keyword>
<dbReference type="AlphaFoldDB" id="A0A8S0VRS9"/>
<evidence type="ECO:0000256" key="2">
    <source>
        <dbReference type="ARBA" id="ARBA00012190"/>
    </source>
</evidence>
<dbReference type="GO" id="GO:0006281">
    <property type="term" value="P:DNA repair"/>
    <property type="evidence" value="ECO:0007669"/>
    <property type="project" value="TreeGrafter"/>
</dbReference>
<keyword evidence="4 11" id="KW-0489">Methyltransferase</keyword>
<comment type="function">
    <text evidence="11">Histone methyltransferase that specifically trimethylates histone H3 to form H3K79me3. This methylation is required for telomere silencing and for the pachytene checkpoint during the meiotic cell cycle by allowing the recruitment of RAD9 to double strand breaks. Nucleosomes are preferred as substrate compared to free histone.</text>
</comment>
<comment type="similarity">
    <text evidence="11">Belongs to the class I-like SAM-binding methyltransferase superfamily. DOT1 family.</text>
</comment>
<keyword evidence="7 11" id="KW-0156">Chromatin regulator</keyword>
<feature type="domain" description="DOT1" evidence="13">
    <location>
        <begin position="286"/>
        <end position="641"/>
    </location>
</feature>
<keyword evidence="5 11" id="KW-0808">Transferase</keyword>
<feature type="region of interest" description="Disordered" evidence="12">
    <location>
        <begin position="1"/>
        <end position="168"/>
    </location>
</feature>
<sequence length="658" mass="72468">MLSSPPRASSDLDFFSPPKIQKPGASPTPKVVVSTRLTRRPHPSQRSSSITSAQSALPSSSPPSSLVSSPLSTPPPNPPSQAKKRKSLPSDPPVPGPSDLPRAVKRLRTASNKEKGPKRKTGSSKNSSRANSRQCSLPPSPEPIYRKSRSRSTSRFPAGDSDGPVNLRRWCTDEDGTPGDSFLSSEMVVKKLMKSYKAYFKNPNDPNDKSFEPHPTDYPVVELEFPNKGASERFILLAPKDKDHYNPIMDLERSLYTIVECCLPKELRHLFGSIPSLPSSDIISPPQSPSPSPPCSRASSSSTSSLSSAPASPGASPQPPLPSIASLFSDSSIDHLPVLRAVQRAINLQDGPLFLLAMKRVNVLLQSLKYPEVSEDPFGPDPRNPFMNQIESWTISPGTIPDKEKLEKLDEKDKVLMRIIEETYQRTVGPNVPSLKQYEAFSSTVYGELMPSLAERIIQQTGLNEDSLFLDLGSGVGNVVVQASLQTGCTSYGIELMQHPARVANDMVEQMKMRARMWGVRVGEMELEQGDMLKSRRTDELIAKADVVLVDNKVFEESLNEALRPKFLDLKEGAKLVSLSPFVSSINARFTKRNVDDISAIFDVEEHPYYSGDVSWGNGGGNYYIHKVDREGYAKIKERFDSIHGGSGRSSRSRRRQP</sequence>
<dbReference type="Pfam" id="PF08123">
    <property type="entry name" value="DOT1"/>
    <property type="match status" value="1"/>
</dbReference>
<comment type="miscellaneous">
    <text evidence="11">In contrast to other lysine histone methyltransferases, it does not contain a SET domain, suggesting the existence of another mechanism for methylation of lysine residues of histones.</text>
</comment>
<dbReference type="PANTHER" id="PTHR21451:SF0">
    <property type="entry name" value="HISTONE-LYSINE N-METHYLTRANSFERASE, H3 LYSINE-79 SPECIFIC"/>
    <property type="match status" value="1"/>
</dbReference>
<evidence type="ECO:0000256" key="6">
    <source>
        <dbReference type="ARBA" id="ARBA00022691"/>
    </source>
</evidence>
<dbReference type="GO" id="GO:0000077">
    <property type="term" value="P:DNA damage checkpoint signaling"/>
    <property type="evidence" value="ECO:0007669"/>
    <property type="project" value="TreeGrafter"/>
</dbReference>
<dbReference type="Gene3D" id="3.40.50.150">
    <property type="entry name" value="Vaccinia Virus protein VP39"/>
    <property type="match status" value="1"/>
</dbReference>
<comment type="subcellular location">
    <subcellularLocation>
        <location evidence="1 11">Nucleus</location>
    </subcellularLocation>
</comment>
<evidence type="ECO:0000313" key="15">
    <source>
        <dbReference type="Proteomes" id="UP000467700"/>
    </source>
</evidence>
<comment type="caution">
    <text evidence="14">The sequence shown here is derived from an EMBL/GenBank/DDBJ whole genome shotgun (WGS) entry which is preliminary data.</text>
</comment>
<gene>
    <name evidence="14" type="ORF">AAE3_LOCUS7287</name>
</gene>
<keyword evidence="15" id="KW-1185">Reference proteome</keyword>
<organism evidence="14 15">
    <name type="scientific">Cyclocybe aegerita</name>
    <name type="common">Black poplar mushroom</name>
    <name type="synonym">Agrocybe aegerita</name>
    <dbReference type="NCBI Taxonomy" id="1973307"/>
    <lineage>
        <taxon>Eukaryota</taxon>
        <taxon>Fungi</taxon>
        <taxon>Dikarya</taxon>
        <taxon>Basidiomycota</taxon>
        <taxon>Agaricomycotina</taxon>
        <taxon>Agaricomycetes</taxon>
        <taxon>Agaricomycetidae</taxon>
        <taxon>Agaricales</taxon>
        <taxon>Agaricineae</taxon>
        <taxon>Bolbitiaceae</taxon>
        <taxon>Cyclocybe</taxon>
    </lineage>
</organism>
<evidence type="ECO:0000256" key="9">
    <source>
        <dbReference type="ARBA" id="ARBA00029821"/>
    </source>
</evidence>
<evidence type="ECO:0000256" key="12">
    <source>
        <dbReference type="SAM" id="MobiDB-lite"/>
    </source>
</evidence>
<comment type="catalytic activity">
    <reaction evidence="10 11">
        <text>L-lysyl(79)-[histone H3] + 3 S-adenosyl-L-methionine = N(6),N(6),N(6)-trimethyl-L-lysyl(79)-[histone H3] + 3 S-adenosyl-L-homocysteine + 3 H(+)</text>
        <dbReference type="Rhea" id="RHEA:60328"/>
        <dbReference type="Rhea" id="RHEA-COMP:15549"/>
        <dbReference type="Rhea" id="RHEA-COMP:15552"/>
        <dbReference type="ChEBI" id="CHEBI:15378"/>
        <dbReference type="ChEBI" id="CHEBI:29969"/>
        <dbReference type="ChEBI" id="CHEBI:57856"/>
        <dbReference type="ChEBI" id="CHEBI:59789"/>
        <dbReference type="ChEBI" id="CHEBI:61961"/>
        <dbReference type="EC" id="2.1.1.360"/>
    </reaction>
</comment>
<dbReference type="FunFam" id="3.40.50.150:FF:000033">
    <property type="entry name" value="Histone-lysine N-methyltransferase, H3 lysine-79 specific"/>
    <property type="match status" value="1"/>
</dbReference>
<dbReference type="InterPro" id="IPR030445">
    <property type="entry name" value="H3-K79_meTrfase"/>
</dbReference>
<evidence type="ECO:0000256" key="3">
    <source>
        <dbReference type="ARBA" id="ARBA00020987"/>
    </source>
</evidence>
<evidence type="ECO:0000256" key="1">
    <source>
        <dbReference type="ARBA" id="ARBA00004123"/>
    </source>
</evidence>
<proteinExistence type="inferred from homology"/>
<evidence type="ECO:0000313" key="14">
    <source>
        <dbReference type="EMBL" id="CAA7264669.1"/>
    </source>
</evidence>
<dbReference type="InterPro" id="IPR029063">
    <property type="entry name" value="SAM-dependent_MTases_sf"/>
</dbReference>
<keyword evidence="6 11" id="KW-0949">S-adenosyl-L-methionine</keyword>
<dbReference type="PROSITE" id="PS51569">
    <property type="entry name" value="DOT1"/>
    <property type="match status" value="1"/>
</dbReference>
<evidence type="ECO:0000256" key="11">
    <source>
        <dbReference type="RuleBase" id="RU271113"/>
    </source>
</evidence>
<dbReference type="SUPFAM" id="SSF53335">
    <property type="entry name" value="S-adenosyl-L-methionine-dependent methyltransferases"/>
    <property type="match status" value="1"/>
</dbReference>
<reference evidence="14 15" key="1">
    <citation type="submission" date="2020-01" db="EMBL/GenBank/DDBJ databases">
        <authorList>
            <person name="Gupta K D."/>
        </authorList>
    </citation>
    <scope>NUCLEOTIDE SEQUENCE [LARGE SCALE GENOMIC DNA]</scope>
</reference>
<dbReference type="PANTHER" id="PTHR21451">
    <property type="entry name" value="HISTONE H3 METHYLTRANSFERASE"/>
    <property type="match status" value="1"/>
</dbReference>
<feature type="compositionally biased region" description="Low complexity" evidence="12">
    <location>
        <begin position="295"/>
        <end position="315"/>
    </location>
</feature>